<accession>A0ACC1C4S0</accession>
<gene>
    <name evidence="1" type="ORF">Patl1_03510</name>
</gene>
<name>A0ACC1C4S0_9ROSI</name>
<comment type="caution">
    <text evidence="1">The sequence shown here is derived from an EMBL/GenBank/DDBJ whole genome shotgun (WGS) entry which is preliminary data.</text>
</comment>
<sequence length="130" mass="14951">MQDLIKKNVAVFLGPYITHHPYPLVCGPYNIPYLIHLSGSGNRVKGELYSVSTEGLVRLDEFEGTKFGHYDRLPVQVQSEEDEERLWEKKGKLGWNEYRETDGKQYVMPGDRAKDSCILDDIELFLSSIQ</sequence>
<evidence type="ECO:0000313" key="1">
    <source>
        <dbReference type="EMBL" id="KAJ0110517.1"/>
    </source>
</evidence>
<proteinExistence type="predicted"/>
<dbReference type="EMBL" id="CM047897">
    <property type="protein sequence ID" value="KAJ0110517.1"/>
    <property type="molecule type" value="Genomic_DNA"/>
</dbReference>
<organism evidence="1 2">
    <name type="scientific">Pistacia atlantica</name>
    <dbReference type="NCBI Taxonomy" id="434234"/>
    <lineage>
        <taxon>Eukaryota</taxon>
        <taxon>Viridiplantae</taxon>
        <taxon>Streptophyta</taxon>
        <taxon>Embryophyta</taxon>
        <taxon>Tracheophyta</taxon>
        <taxon>Spermatophyta</taxon>
        <taxon>Magnoliopsida</taxon>
        <taxon>eudicotyledons</taxon>
        <taxon>Gunneridae</taxon>
        <taxon>Pentapetalae</taxon>
        <taxon>rosids</taxon>
        <taxon>malvids</taxon>
        <taxon>Sapindales</taxon>
        <taxon>Anacardiaceae</taxon>
        <taxon>Pistacia</taxon>
    </lineage>
</organism>
<dbReference type="Proteomes" id="UP001164250">
    <property type="component" value="Chromosome 1"/>
</dbReference>
<keyword evidence="2" id="KW-1185">Reference proteome</keyword>
<protein>
    <submittedName>
        <fullName evidence="1">Uncharacterized protein</fullName>
    </submittedName>
</protein>
<reference evidence="2" key="1">
    <citation type="journal article" date="2023" name="G3 (Bethesda)">
        <title>Genome assembly and association tests identify interacting loci associated with vigor, precocity, and sex in interspecific pistachio rootstocks.</title>
        <authorList>
            <person name="Palmer W."/>
            <person name="Jacygrad E."/>
            <person name="Sagayaradj S."/>
            <person name="Cavanaugh K."/>
            <person name="Han R."/>
            <person name="Bertier L."/>
            <person name="Beede B."/>
            <person name="Kafkas S."/>
            <person name="Golino D."/>
            <person name="Preece J."/>
            <person name="Michelmore R."/>
        </authorList>
    </citation>
    <scope>NUCLEOTIDE SEQUENCE [LARGE SCALE GENOMIC DNA]</scope>
</reference>
<evidence type="ECO:0000313" key="2">
    <source>
        <dbReference type="Proteomes" id="UP001164250"/>
    </source>
</evidence>